<dbReference type="GO" id="GO:0005198">
    <property type="term" value="F:structural molecule activity"/>
    <property type="evidence" value="ECO:0007669"/>
    <property type="project" value="InterPro"/>
</dbReference>
<evidence type="ECO:0000256" key="1">
    <source>
        <dbReference type="ARBA" id="ARBA00004365"/>
    </source>
</evidence>
<keyword evidence="4" id="KW-0964">Secreted</keyword>
<dbReference type="GO" id="GO:0071973">
    <property type="term" value="P:bacterial-type flagellum-dependent cell motility"/>
    <property type="evidence" value="ECO:0007669"/>
    <property type="project" value="InterPro"/>
</dbReference>
<keyword evidence="7" id="KW-0969">Cilium</keyword>
<dbReference type="GO" id="GO:0005576">
    <property type="term" value="C:extracellular region"/>
    <property type="evidence" value="ECO:0007669"/>
    <property type="project" value="UniProtKB-SubCell"/>
</dbReference>
<protein>
    <submittedName>
        <fullName evidence="7">Flagellar hook-associated protein FlgL</fullName>
    </submittedName>
</protein>
<dbReference type="InterPro" id="IPR013384">
    <property type="entry name" value="Flagell_FlgL"/>
</dbReference>
<dbReference type="Gene3D" id="1.20.1330.10">
    <property type="entry name" value="f41 fragment of flagellin, N-terminal domain"/>
    <property type="match status" value="1"/>
</dbReference>
<accession>A0A972VYB1</accession>
<dbReference type="InterPro" id="IPR001492">
    <property type="entry name" value="Flagellin"/>
</dbReference>
<feature type="domain" description="Flagellin N-terminal" evidence="6">
    <location>
        <begin position="3"/>
        <end position="138"/>
    </location>
</feature>
<dbReference type="GO" id="GO:0009424">
    <property type="term" value="C:bacterial-type flagellum hook"/>
    <property type="evidence" value="ECO:0007669"/>
    <property type="project" value="InterPro"/>
</dbReference>
<organism evidence="7 8">
    <name type="scientific">SAR86 cluster bacterium</name>
    <dbReference type="NCBI Taxonomy" id="2030880"/>
    <lineage>
        <taxon>Bacteria</taxon>
        <taxon>Pseudomonadati</taxon>
        <taxon>Pseudomonadota</taxon>
        <taxon>Gammaproteobacteria</taxon>
        <taxon>SAR86 cluster</taxon>
    </lineage>
</organism>
<dbReference type="EMBL" id="JABMOJ010000387">
    <property type="protein sequence ID" value="NQV65751.1"/>
    <property type="molecule type" value="Genomic_DNA"/>
</dbReference>
<dbReference type="NCBIfam" id="TIGR02550">
    <property type="entry name" value="flagell_flgL"/>
    <property type="match status" value="1"/>
</dbReference>
<evidence type="ECO:0000256" key="4">
    <source>
        <dbReference type="ARBA" id="ARBA00022525"/>
    </source>
</evidence>
<keyword evidence="7" id="KW-0282">Flagellum</keyword>
<evidence type="ECO:0000313" key="7">
    <source>
        <dbReference type="EMBL" id="NQV65751.1"/>
    </source>
</evidence>
<evidence type="ECO:0000259" key="6">
    <source>
        <dbReference type="Pfam" id="PF00669"/>
    </source>
</evidence>
<name>A0A972VYB1_9GAMM</name>
<comment type="similarity">
    <text evidence="3">Belongs to the bacterial flagellin family.</text>
</comment>
<keyword evidence="7" id="KW-0966">Cell projection</keyword>
<evidence type="ECO:0000256" key="2">
    <source>
        <dbReference type="ARBA" id="ARBA00004613"/>
    </source>
</evidence>
<reference evidence="7" key="1">
    <citation type="submission" date="2020-05" db="EMBL/GenBank/DDBJ databases">
        <title>Sulfur intermediates as new biogeochemical hubs in an aquatic model microbial ecosystem.</title>
        <authorList>
            <person name="Vigneron A."/>
        </authorList>
    </citation>
    <scope>NUCLEOTIDE SEQUENCE</scope>
    <source>
        <strain evidence="7">Bin.250</strain>
    </source>
</reference>
<proteinExistence type="inferred from homology"/>
<keyword evidence="5" id="KW-0975">Bacterial flagellum</keyword>
<dbReference type="InterPro" id="IPR001029">
    <property type="entry name" value="Flagellin_N"/>
</dbReference>
<comment type="subcellular location">
    <subcellularLocation>
        <location evidence="1">Bacterial flagellum</location>
    </subcellularLocation>
    <subcellularLocation>
        <location evidence="2">Secreted</location>
    </subcellularLocation>
</comment>
<gene>
    <name evidence="7" type="primary">flgL</name>
    <name evidence="7" type="ORF">HQ497_10340</name>
</gene>
<evidence type="ECO:0000313" key="8">
    <source>
        <dbReference type="Proteomes" id="UP000754644"/>
    </source>
</evidence>
<evidence type="ECO:0000256" key="5">
    <source>
        <dbReference type="ARBA" id="ARBA00023143"/>
    </source>
</evidence>
<dbReference type="PANTHER" id="PTHR42792:SF1">
    <property type="entry name" value="FLAGELLAR HOOK-ASSOCIATED PROTEIN 3"/>
    <property type="match status" value="1"/>
</dbReference>
<dbReference type="AlphaFoldDB" id="A0A972VYB1"/>
<dbReference type="SUPFAM" id="SSF64518">
    <property type="entry name" value="Phase 1 flagellin"/>
    <property type="match status" value="1"/>
</dbReference>
<evidence type="ECO:0000256" key="3">
    <source>
        <dbReference type="ARBA" id="ARBA00005709"/>
    </source>
</evidence>
<dbReference type="Pfam" id="PF00669">
    <property type="entry name" value="Flagellin_N"/>
    <property type="match status" value="1"/>
</dbReference>
<comment type="caution">
    <text evidence="7">The sequence shown here is derived from an EMBL/GenBank/DDBJ whole genome shotgun (WGS) entry which is preliminary data.</text>
</comment>
<dbReference type="Proteomes" id="UP000754644">
    <property type="component" value="Unassembled WGS sequence"/>
</dbReference>
<sequence length="307" mass="32857">MKISTNQMFSNSSNQIVTSQSKIADMQAQLATGTKLVKASDEPQLAAVVLRLETAIAERESFQRNLTLVDERLASEESIVRGVNNIIIRIQELAIQGASDSLADSDREFIGIEVKGLRDALLGLANSQDNEGRYLFAGGLSGSPAFQSADSGQVSYSGDYESLNVNIAKSRTVELNRPGTEVFGSVTSIGSDGEQIEQGFFDVLDNLVLSLAEGGSAGVAGSIDSLDTIQQKATLALVSIGVERSNIESEQDIHAESKIILEAVLSKEKDVDYSVLVTELSAQMVALEAVQSSFAKIAQMSLLDYIR</sequence>
<dbReference type="PANTHER" id="PTHR42792">
    <property type="entry name" value="FLAGELLIN"/>
    <property type="match status" value="1"/>
</dbReference>